<keyword evidence="2" id="KW-1185">Reference proteome</keyword>
<dbReference type="AlphaFoldDB" id="X6PC94"/>
<gene>
    <name evidence="1" type="ORF">RFI_01339</name>
</gene>
<accession>X6PC94</accession>
<evidence type="ECO:0008006" key="3">
    <source>
        <dbReference type="Google" id="ProtNLM"/>
    </source>
</evidence>
<sequence length="210" mass="24753">MINSKNGLLLLDGFDEIANEIKKKQWLQHCTINENYCVIMTNRPNAIRSYLINPQMLNIIRFQSQDIQNYVCAYFKNIRIDDHDNSQEDLLIKKLNDNPSLKLLSYTPLYLRLFCYLTRQNKLLLSSSLDNIKDVYHFCNGDGLFSRINSFGFLQGQESMHPSHPMDPVYFPHCYFKNGLLLIIWRIVYMNQVNHAIINKYVQFSSQNML</sequence>
<reference evidence="1 2" key="1">
    <citation type="journal article" date="2013" name="Curr. Biol.">
        <title>The Genome of the Foraminiferan Reticulomyxa filosa.</title>
        <authorList>
            <person name="Glockner G."/>
            <person name="Hulsmann N."/>
            <person name="Schleicher M."/>
            <person name="Noegel A.A."/>
            <person name="Eichinger L."/>
            <person name="Gallinger C."/>
            <person name="Pawlowski J."/>
            <person name="Sierra R."/>
            <person name="Euteneuer U."/>
            <person name="Pillet L."/>
            <person name="Moustafa A."/>
            <person name="Platzer M."/>
            <person name="Groth M."/>
            <person name="Szafranski K."/>
            <person name="Schliwa M."/>
        </authorList>
    </citation>
    <scope>NUCLEOTIDE SEQUENCE [LARGE SCALE GENOMIC DNA]</scope>
</reference>
<protein>
    <recommendedName>
        <fullName evidence="3">NACHT domain-containing protein</fullName>
    </recommendedName>
</protein>
<evidence type="ECO:0000313" key="2">
    <source>
        <dbReference type="Proteomes" id="UP000023152"/>
    </source>
</evidence>
<dbReference type="PANTHER" id="PTHR46312:SF2">
    <property type="entry name" value="NUCLEOTIDE-BINDING OLIGOMERIZATION DOMAIN-CONTAINING PROTEIN 2-LIKE"/>
    <property type="match status" value="1"/>
</dbReference>
<dbReference type="EMBL" id="ASPP01001369">
    <property type="protein sequence ID" value="ETO35723.1"/>
    <property type="molecule type" value="Genomic_DNA"/>
</dbReference>
<proteinExistence type="predicted"/>
<comment type="caution">
    <text evidence="1">The sequence shown here is derived from an EMBL/GenBank/DDBJ whole genome shotgun (WGS) entry which is preliminary data.</text>
</comment>
<dbReference type="Gene3D" id="3.40.50.300">
    <property type="entry name" value="P-loop containing nucleotide triphosphate hydrolases"/>
    <property type="match status" value="1"/>
</dbReference>
<dbReference type="Proteomes" id="UP000023152">
    <property type="component" value="Unassembled WGS sequence"/>
</dbReference>
<name>X6PC94_RETFI</name>
<organism evidence="1 2">
    <name type="scientific">Reticulomyxa filosa</name>
    <dbReference type="NCBI Taxonomy" id="46433"/>
    <lineage>
        <taxon>Eukaryota</taxon>
        <taxon>Sar</taxon>
        <taxon>Rhizaria</taxon>
        <taxon>Retaria</taxon>
        <taxon>Foraminifera</taxon>
        <taxon>Monothalamids</taxon>
        <taxon>Reticulomyxidae</taxon>
        <taxon>Reticulomyxa</taxon>
    </lineage>
</organism>
<evidence type="ECO:0000313" key="1">
    <source>
        <dbReference type="EMBL" id="ETO35723.1"/>
    </source>
</evidence>
<dbReference type="InterPro" id="IPR027417">
    <property type="entry name" value="P-loop_NTPase"/>
</dbReference>
<dbReference type="PANTHER" id="PTHR46312">
    <property type="entry name" value="NACHT DOMAIN-CONTAINING PROTEIN"/>
    <property type="match status" value="1"/>
</dbReference>